<dbReference type="PANTHER" id="PTHR34352">
    <property type="entry name" value="PROTEIN YHFA"/>
    <property type="match status" value="1"/>
</dbReference>
<sequence>MGDLNKIMKAKIQFQDGMHFSGLTESGHDMHWDSGPRDSITSGPAPMEAVLQAVAACSAMDVISIIRKRRKQVDSFEIEVEAEKKTEHPKIFEYVTVTYRMSGDGITTQELEKAVKLSQERYCSVINMIKPNVNVSYRVEIVG</sequence>
<evidence type="ECO:0000313" key="2">
    <source>
        <dbReference type="Proteomes" id="UP000319619"/>
    </source>
</evidence>
<gene>
    <name evidence="1" type="ORF">CEE37_13360</name>
</gene>
<name>A0A532UT08_UNCL8</name>
<dbReference type="InterPro" id="IPR003718">
    <property type="entry name" value="OsmC/Ohr_fam"/>
</dbReference>
<dbReference type="PANTHER" id="PTHR34352:SF1">
    <property type="entry name" value="PROTEIN YHFA"/>
    <property type="match status" value="1"/>
</dbReference>
<organism evidence="1 2">
    <name type="scientific">candidate division LCP-89 bacterium B3_LCP</name>
    <dbReference type="NCBI Taxonomy" id="2012998"/>
    <lineage>
        <taxon>Bacteria</taxon>
        <taxon>Pseudomonadati</taxon>
        <taxon>Bacteria division LCP-89</taxon>
    </lineage>
</organism>
<dbReference type="EMBL" id="NJBN01000011">
    <property type="protein sequence ID" value="TKJ37947.1"/>
    <property type="molecule type" value="Genomic_DNA"/>
</dbReference>
<dbReference type="Proteomes" id="UP000319619">
    <property type="component" value="Unassembled WGS sequence"/>
</dbReference>
<comment type="caution">
    <text evidence="1">The sequence shown here is derived from an EMBL/GenBank/DDBJ whole genome shotgun (WGS) entry which is preliminary data.</text>
</comment>
<dbReference type="InterPro" id="IPR015946">
    <property type="entry name" value="KH_dom-like_a/b"/>
</dbReference>
<dbReference type="Pfam" id="PF02566">
    <property type="entry name" value="OsmC"/>
    <property type="match status" value="1"/>
</dbReference>
<dbReference type="Gene3D" id="3.30.300.20">
    <property type="match status" value="1"/>
</dbReference>
<dbReference type="InterPro" id="IPR036102">
    <property type="entry name" value="OsmC/Ohrsf"/>
</dbReference>
<evidence type="ECO:0000313" key="1">
    <source>
        <dbReference type="EMBL" id="TKJ37947.1"/>
    </source>
</evidence>
<dbReference type="SUPFAM" id="SSF82784">
    <property type="entry name" value="OsmC-like"/>
    <property type="match status" value="1"/>
</dbReference>
<accession>A0A532UT08</accession>
<dbReference type="AlphaFoldDB" id="A0A532UT08"/>
<proteinExistence type="predicted"/>
<reference evidence="1 2" key="1">
    <citation type="submission" date="2017-06" db="EMBL/GenBank/DDBJ databases">
        <title>Novel microbial phyla capable of carbon fixation and sulfur reduction in deep-sea sediments.</title>
        <authorList>
            <person name="Huang J."/>
            <person name="Baker B."/>
            <person name="Wang Y."/>
        </authorList>
    </citation>
    <scope>NUCLEOTIDE SEQUENCE [LARGE SCALE GENOMIC DNA]</scope>
    <source>
        <strain evidence="1">B3_LCP</strain>
    </source>
</reference>
<protein>
    <submittedName>
        <fullName evidence="1">Osmotically inducible protein OsmC</fullName>
    </submittedName>
</protein>